<accession>A0A9P1IA13</accession>
<name>A0A9P1IA13_9PELO</name>
<evidence type="ECO:0008006" key="4">
    <source>
        <dbReference type="Google" id="ProtNLM"/>
    </source>
</evidence>
<dbReference type="Proteomes" id="UP001152747">
    <property type="component" value="Unassembled WGS sequence"/>
</dbReference>
<sequence length="153" mass="17999">MVARLLDEDQKQNLIKEERERRRIARLRQVRQQSAVHAKVIREIVSQKKSEIIEDVRAELHQEVSAQIEIIVRTPRGSKVAKRKSMSENAKKKIARRRPLTSQDLKLANQRNVEALRKLKESKNQEKREKLEKIERRKEAAKVANNILKQQGK</sequence>
<keyword evidence="3" id="KW-1185">Reference proteome</keyword>
<feature type="region of interest" description="Disordered" evidence="1">
    <location>
        <begin position="79"/>
        <end position="107"/>
    </location>
</feature>
<evidence type="ECO:0000313" key="3">
    <source>
        <dbReference type="Proteomes" id="UP001152747"/>
    </source>
</evidence>
<gene>
    <name evidence="2" type="ORF">CAMP_LOCUS3440</name>
</gene>
<evidence type="ECO:0000313" key="2">
    <source>
        <dbReference type="EMBL" id="CAI5440803.1"/>
    </source>
</evidence>
<protein>
    <recommendedName>
        <fullName evidence="4">Coiled-coil domain-containing protein 86</fullName>
    </recommendedName>
</protein>
<proteinExistence type="predicted"/>
<reference evidence="2" key="1">
    <citation type="submission" date="2022-11" db="EMBL/GenBank/DDBJ databases">
        <authorList>
            <person name="Kikuchi T."/>
        </authorList>
    </citation>
    <scope>NUCLEOTIDE SEQUENCE</scope>
    <source>
        <strain evidence="2">PS1010</strain>
    </source>
</reference>
<dbReference type="EMBL" id="CANHGI010000002">
    <property type="protein sequence ID" value="CAI5440803.1"/>
    <property type="molecule type" value="Genomic_DNA"/>
</dbReference>
<comment type="caution">
    <text evidence="2">The sequence shown here is derived from an EMBL/GenBank/DDBJ whole genome shotgun (WGS) entry which is preliminary data.</text>
</comment>
<organism evidence="2 3">
    <name type="scientific">Caenorhabditis angaria</name>
    <dbReference type="NCBI Taxonomy" id="860376"/>
    <lineage>
        <taxon>Eukaryota</taxon>
        <taxon>Metazoa</taxon>
        <taxon>Ecdysozoa</taxon>
        <taxon>Nematoda</taxon>
        <taxon>Chromadorea</taxon>
        <taxon>Rhabditida</taxon>
        <taxon>Rhabditina</taxon>
        <taxon>Rhabditomorpha</taxon>
        <taxon>Rhabditoidea</taxon>
        <taxon>Rhabditidae</taxon>
        <taxon>Peloderinae</taxon>
        <taxon>Caenorhabditis</taxon>
    </lineage>
</organism>
<dbReference type="OrthoDB" id="5850841at2759"/>
<evidence type="ECO:0000256" key="1">
    <source>
        <dbReference type="SAM" id="MobiDB-lite"/>
    </source>
</evidence>
<dbReference type="AlphaFoldDB" id="A0A9P1IA13"/>